<dbReference type="Pfam" id="PF00478">
    <property type="entry name" value="IMPDH"/>
    <property type="match status" value="1"/>
</dbReference>
<dbReference type="AlphaFoldDB" id="A0A2S5RGP5"/>
<dbReference type="GO" id="GO:0003920">
    <property type="term" value="F:GMP reductase activity"/>
    <property type="evidence" value="ECO:0007669"/>
    <property type="project" value="UniProtKB-EC"/>
</dbReference>
<dbReference type="PANTHER" id="PTHR43170:SF5">
    <property type="entry name" value="GMP REDUCTASE"/>
    <property type="match status" value="1"/>
</dbReference>
<dbReference type="NCBIfam" id="TIGR01306">
    <property type="entry name" value="GMP_reduct_2"/>
    <property type="match status" value="1"/>
</dbReference>
<evidence type="ECO:0000256" key="4">
    <source>
        <dbReference type="ARBA" id="ARBA00023002"/>
    </source>
</evidence>
<dbReference type="CDD" id="cd00381">
    <property type="entry name" value="IMPDH"/>
    <property type="match status" value="1"/>
</dbReference>
<dbReference type="GO" id="GO:1902560">
    <property type="term" value="C:GMP reductase complex"/>
    <property type="evidence" value="ECO:0007669"/>
    <property type="project" value="InterPro"/>
</dbReference>
<proteinExistence type="inferred from homology"/>
<dbReference type="HAMAP" id="MF_01511">
    <property type="entry name" value="GMP_reduct_type2"/>
    <property type="match status" value="1"/>
</dbReference>
<dbReference type="GO" id="GO:0006163">
    <property type="term" value="P:purine nucleotide metabolic process"/>
    <property type="evidence" value="ECO:0007669"/>
    <property type="project" value="InterPro"/>
</dbReference>
<comment type="catalytic activity">
    <reaction evidence="7">
        <text>IMP + NH4(+) + NADP(+) = GMP + NADPH + 2 H(+)</text>
        <dbReference type="Rhea" id="RHEA:17185"/>
        <dbReference type="ChEBI" id="CHEBI:15378"/>
        <dbReference type="ChEBI" id="CHEBI:28938"/>
        <dbReference type="ChEBI" id="CHEBI:57783"/>
        <dbReference type="ChEBI" id="CHEBI:58053"/>
        <dbReference type="ChEBI" id="CHEBI:58115"/>
        <dbReference type="ChEBI" id="CHEBI:58349"/>
        <dbReference type="EC" id="1.7.1.7"/>
    </reaction>
</comment>
<dbReference type="SMART" id="SM01240">
    <property type="entry name" value="IMPDH"/>
    <property type="match status" value="1"/>
</dbReference>
<dbReference type="Gene3D" id="3.20.20.70">
    <property type="entry name" value="Aldolase class I"/>
    <property type="match status" value="1"/>
</dbReference>
<dbReference type="PANTHER" id="PTHR43170">
    <property type="entry name" value="GMP REDUCTASE"/>
    <property type="match status" value="1"/>
</dbReference>
<dbReference type="RefSeq" id="WP_245851758.1">
    <property type="nucleotide sequence ID" value="NZ_PHNF01000001.1"/>
</dbReference>
<reference evidence="9 10" key="1">
    <citation type="submission" date="2017-11" db="EMBL/GenBank/DDBJ databases">
        <title>Genome sequence of Mesoplasma corruscae ELCA-2 (ATCC 49579).</title>
        <authorList>
            <person name="Lo W.-S."/>
            <person name="Kuo C.-H."/>
        </authorList>
    </citation>
    <scope>NUCLEOTIDE SEQUENCE [LARGE SCALE GENOMIC DNA]</scope>
    <source>
        <strain evidence="9 10">ELCA-2</strain>
    </source>
</reference>
<dbReference type="NCBIfam" id="NF003966">
    <property type="entry name" value="PRK05458.1"/>
    <property type="match status" value="1"/>
</dbReference>
<dbReference type="EC" id="1.7.1.7" evidence="1"/>
<evidence type="ECO:0000256" key="7">
    <source>
        <dbReference type="ARBA" id="ARBA00048616"/>
    </source>
</evidence>
<name>A0A2S5RGP5_9MOLU</name>
<comment type="function">
    <text evidence="6">Catalyzes the irreversible NADPH-dependent deamination of GMP to IMP. It functions in the conversion of nucleobase, nucleoside and nucleotide derivatives of G to A nucleotides, and in maintaining the intracellular balance of A and G nucleotides.</text>
</comment>
<keyword evidence="3" id="KW-0521">NADP</keyword>
<comment type="caution">
    <text evidence="9">The sequence shown here is derived from an EMBL/GenBank/DDBJ whole genome shotgun (WGS) entry which is preliminary data.</text>
</comment>
<evidence type="ECO:0000313" key="9">
    <source>
        <dbReference type="EMBL" id="PPE06467.1"/>
    </source>
</evidence>
<evidence type="ECO:0000256" key="5">
    <source>
        <dbReference type="ARBA" id="ARBA00030699"/>
    </source>
</evidence>
<sequence>MKEEIRNLIAFDYNDIQLLPKKCIVSSRQECDTTVTLGKFTFKMPVIPANMATVINQQIAEQFAKKGYFYVMHRFNIDTVQFVKEMKNKALVSSISLGVKNEDYELVETLTKENLIPDFITIDIAHGHSESIKKIIEHIRIHMKDQTFIIAGNAGTPEAVIDLESWGADATKIGIGPGKVCITKLKTGFGTGGWQLSALQWCSKYAKKPIIADGGIRVNGDIAKSIKFGATMIMVGSLFASHLESPGKTVEVNGELYKEYYGSASEFNKSEKRFIEGKKDLIKIRGSIFETLEEMQQDLQSSISYSGGNKLSAIKDVDYVLLKESSF</sequence>
<organism evidence="9 10">
    <name type="scientific">Mesoplasma corruscae</name>
    <dbReference type="NCBI Taxonomy" id="216874"/>
    <lineage>
        <taxon>Bacteria</taxon>
        <taxon>Bacillati</taxon>
        <taxon>Mycoplasmatota</taxon>
        <taxon>Mollicutes</taxon>
        <taxon>Entomoplasmatales</taxon>
        <taxon>Entomoplasmataceae</taxon>
        <taxon>Mesoplasma</taxon>
    </lineage>
</organism>
<evidence type="ECO:0000259" key="8">
    <source>
        <dbReference type="Pfam" id="PF00478"/>
    </source>
</evidence>
<dbReference type="PROSITE" id="PS00487">
    <property type="entry name" value="IMP_DH_GMP_RED"/>
    <property type="match status" value="1"/>
</dbReference>
<accession>A0A2S5RGP5</accession>
<keyword evidence="10" id="KW-1185">Reference proteome</keyword>
<dbReference type="InterPro" id="IPR005994">
    <property type="entry name" value="GuaC_type_2"/>
</dbReference>
<gene>
    <name evidence="9" type="primary">guaC</name>
    <name evidence="9" type="ORF">MCORR_v1c00950</name>
</gene>
<evidence type="ECO:0000313" key="10">
    <source>
        <dbReference type="Proteomes" id="UP000239785"/>
    </source>
</evidence>
<dbReference type="PIRSF" id="PIRSF036500">
    <property type="entry name" value="GMP_red_Firmic"/>
    <property type="match status" value="1"/>
</dbReference>
<evidence type="ECO:0000256" key="1">
    <source>
        <dbReference type="ARBA" id="ARBA00012678"/>
    </source>
</evidence>
<evidence type="ECO:0000256" key="3">
    <source>
        <dbReference type="ARBA" id="ARBA00022857"/>
    </source>
</evidence>
<feature type="domain" description="IMP dehydrogenase/GMP reductase" evidence="8">
    <location>
        <begin position="11"/>
        <end position="316"/>
    </location>
</feature>
<protein>
    <recommendedName>
        <fullName evidence="2">GMP reductase</fullName>
        <ecNumber evidence="1">1.7.1.7</ecNumber>
    </recommendedName>
    <alternativeName>
        <fullName evidence="5">Guanosine 5'-monophosphate oxidoreductase</fullName>
    </alternativeName>
</protein>
<dbReference type="InterPro" id="IPR015875">
    <property type="entry name" value="IMP_DH/GMP_Rdtase_CS"/>
</dbReference>
<evidence type="ECO:0000256" key="6">
    <source>
        <dbReference type="ARBA" id="ARBA00037691"/>
    </source>
</evidence>
<dbReference type="GO" id="GO:0005829">
    <property type="term" value="C:cytosol"/>
    <property type="evidence" value="ECO:0007669"/>
    <property type="project" value="TreeGrafter"/>
</dbReference>
<dbReference type="InterPro" id="IPR001093">
    <property type="entry name" value="IMP_DH_GMPRt"/>
</dbReference>
<dbReference type="InterPro" id="IPR013785">
    <property type="entry name" value="Aldolase_TIM"/>
</dbReference>
<dbReference type="SUPFAM" id="SSF51412">
    <property type="entry name" value="Inosine monophosphate dehydrogenase (IMPDH)"/>
    <property type="match status" value="1"/>
</dbReference>
<dbReference type="EMBL" id="PHNF01000001">
    <property type="protein sequence ID" value="PPE06467.1"/>
    <property type="molecule type" value="Genomic_DNA"/>
</dbReference>
<dbReference type="Proteomes" id="UP000239785">
    <property type="component" value="Unassembled WGS sequence"/>
</dbReference>
<evidence type="ECO:0000256" key="2">
    <source>
        <dbReference type="ARBA" id="ARBA00015800"/>
    </source>
</evidence>
<keyword evidence="4" id="KW-0560">Oxidoreductase</keyword>
<dbReference type="InterPro" id="IPR050139">
    <property type="entry name" value="GMP_reductase"/>
</dbReference>